<sequence length="150" mass="16539">MVVNGRPIKRMKRRVTADLYNFLTFPASSSSSPPPPDGPFRANVRSFLTEHALLSPPSSLFPHLLTWQISFRVGDLVECGGGEAGPEVVSLDVVEEDVARSRSVYCDQCRVVGELTQLELLKNALFSPHAFSSLAICWSGRETRELPLPL</sequence>
<name>A0ABQ9CCX6_9ROSI</name>
<accession>A0ABQ9CCX6</accession>
<dbReference type="PANTHER" id="PTHR46201">
    <property type="entry name" value="PHD FINGER PROTEIN MALE MEIOCYTE DEATH 1-RELATED"/>
    <property type="match status" value="1"/>
</dbReference>
<proteinExistence type="predicted"/>
<organism evidence="1 2">
    <name type="scientific">Salix suchowensis</name>
    <dbReference type="NCBI Taxonomy" id="1278906"/>
    <lineage>
        <taxon>Eukaryota</taxon>
        <taxon>Viridiplantae</taxon>
        <taxon>Streptophyta</taxon>
        <taxon>Embryophyta</taxon>
        <taxon>Tracheophyta</taxon>
        <taxon>Spermatophyta</taxon>
        <taxon>Magnoliopsida</taxon>
        <taxon>eudicotyledons</taxon>
        <taxon>Gunneridae</taxon>
        <taxon>Pentapetalae</taxon>
        <taxon>rosids</taxon>
        <taxon>fabids</taxon>
        <taxon>Malpighiales</taxon>
        <taxon>Salicaceae</taxon>
        <taxon>Saliceae</taxon>
        <taxon>Salix</taxon>
    </lineage>
</organism>
<reference evidence="1" key="2">
    <citation type="journal article" date="2023" name="Int. J. Mol. Sci.">
        <title>De Novo Assembly and Annotation of 11 Diverse Shrub Willow (Salix) Genomes Reveals Novel Gene Organization in Sex-Linked Regions.</title>
        <authorList>
            <person name="Hyden B."/>
            <person name="Feng K."/>
            <person name="Yates T.B."/>
            <person name="Jawdy S."/>
            <person name="Cereghino C."/>
            <person name="Smart L.B."/>
            <person name="Muchero W."/>
        </authorList>
    </citation>
    <scope>NUCLEOTIDE SEQUENCE</scope>
    <source>
        <tissue evidence="1">Shoot tip</tissue>
    </source>
</reference>
<protein>
    <submittedName>
        <fullName evidence="1">Uncharacterized protein</fullName>
    </submittedName>
</protein>
<dbReference type="PANTHER" id="PTHR46201:SF3">
    <property type="entry name" value="OS01G0877500 PROTEIN"/>
    <property type="match status" value="1"/>
</dbReference>
<reference evidence="1" key="1">
    <citation type="submission" date="2022-10" db="EMBL/GenBank/DDBJ databases">
        <authorList>
            <person name="Hyden B.L."/>
            <person name="Feng K."/>
            <person name="Yates T."/>
            <person name="Jawdy S."/>
            <person name="Smart L.B."/>
            <person name="Muchero W."/>
        </authorList>
    </citation>
    <scope>NUCLEOTIDE SEQUENCE</scope>
    <source>
        <tissue evidence="1">Shoot tip</tissue>
    </source>
</reference>
<dbReference type="EMBL" id="JAPFFI010000004">
    <property type="protein sequence ID" value="KAJ6396133.1"/>
    <property type="molecule type" value="Genomic_DNA"/>
</dbReference>
<evidence type="ECO:0000313" key="1">
    <source>
        <dbReference type="EMBL" id="KAJ6396133.1"/>
    </source>
</evidence>
<feature type="non-terminal residue" evidence="1">
    <location>
        <position position="150"/>
    </location>
</feature>
<comment type="caution">
    <text evidence="1">The sequence shown here is derived from an EMBL/GenBank/DDBJ whole genome shotgun (WGS) entry which is preliminary data.</text>
</comment>
<gene>
    <name evidence="1" type="ORF">OIU77_021211</name>
</gene>
<keyword evidence="2" id="KW-1185">Reference proteome</keyword>
<dbReference type="Proteomes" id="UP001141253">
    <property type="component" value="Chromosome 4"/>
</dbReference>
<evidence type="ECO:0000313" key="2">
    <source>
        <dbReference type="Proteomes" id="UP001141253"/>
    </source>
</evidence>